<feature type="region of interest" description="Disordered" evidence="2">
    <location>
        <begin position="233"/>
        <end position="264"/>
    </location>
</feature>
<feature type="compositionally biased region" description="Basic and acidic residues" evidence="2">
    <location>
        <begin position="251"/>
        <end position="264"/>
    </location>
</feature>
<protein>
    <submittedName>
        <fullName evidence="4">C2h2 type zinc finger domain containing protein</fullName>
    </submittedName>
</protein>
<feature type="region of interest" description="Disordered" evidence="2">
    <location>
        <begin position="309"/>
        <end position="350"/>
    </location>
</feature>
<keyword evidence="1" id="KW-0479">Metal-binding</keyword>
<dbReference type="InterPro" id="IPR036236">
    <property type="entry name" value="Znf_C2H2_sf"/>
</dbReference>
<evidence type="ECO:0000256" key="1">
    <source>
        <dbReference type="PROSITE-ProRule" id="PRU00042"/>
    </source>
</evidence>
<dbReference type="AlphaFoldDB" id="F0XC04"/>
<feature type="domain" description="C2H2-type" evidence="3">
    <location>
        <begin position="107"/>
        <end position="137"/>
    </location>
</feature>
<dbReference type="GO" id="GO:0008270">
    <property type="term" value="F:zinc ion binding"/>
    <property type="evidence" value="ECO:0007669"/>
    <property type="project" value="UniProtKB-KW"/>
</dbReference>
<reference evidence="4 5" key="1">
    <citation type="journal article" date="2011" name="Proc. Natl. Acad. Sci. U.S.A.">
        <title>Genome and transcriptome analyses of the mountain pine beetle-fungal symbiont Grosmannia clavigera, a lodgepole pine pathogen.</title>
        <authorList>
            <person name="DiGuistini S."/>
            <person name="Wang Y."/>
            <person name="Liao N.Y."/>
            <person name="Taylor G."/>
            <person name="Tanguay P."/>
            <person name="Feau N."/>
            <person name="Henrissat B."/>
            <person name="Chan S.K."/>
            <person name="Hesse-Orce U."/>
            <person name="Alamouti S.M."/>
            <person name="Tsui C.K.M."/>
            <person name="Docking R.T."/>
            <person name="Levasseur A."/>
            <person name="Haridas S."/>
            <person name="Robertson G."/>
            <person name="Birol I."/>
            <person name="Holt R.A."/>
            <person name="Marra M.A."/>
            <person name="Hamelin R.C."/>
            <person name="Hirst M."/>
            <person name="Jones S.J.M."/>
            <person name="Bohlmann J."/>
            <person name="Breuil C."/>
        </authorList>
    </citation>
    <scope>NUCLEOTIDE SEQUENCE [LARGE SCALE GENOMIC DNA]</scope>
    <source>
        <strain evidence="5">kw1407 / UAMH 11150</strain>
    </source>
</reference>
<name>F0XC04_GROCL</name>
<dbReference type="RefSeq" id="XP_014173878.1">
    <property type="nucleotide sequence ID" value="XM_014318403.1"/>
</dbReference>
<dbReference type="PROSITE" id="PS50157">
    <property type="entry name" value="ZINC_FINGER_C2H2_2"/>
    <property type="match status" value="1"/>
</dbReference>
<gene>
    <name evidence="4" type="ORF">CMQ_1324</name>
</gene>
<feature type="region of interest" description="Disordered" evidence="2">
    <location>
        <begin position="147"/>
        <end position="167"/>
    </location>
</feature>
<dbReference type="eggNOG" id="ENOG502S2SN">
    <property type="taxonomic scope" value="Eukaryota"/>
</dbReference>
<keyword evidence="5" id="KW-1185">Reference proteome</keyword>
<proteinExistence type="predicted"/>
<evidence type="ECO:0000313" key="5">
    <source>
        <dbReference type="Proteomes" id="UP000007796"/>
    </source>
</evidence>
<evidence type="ECO:0000259" key="3">
    <source>
        <dbReference type="PROSITE" id="PS50157"/>
    </source>
</evidence>
<dbReference type="OrthoDB" id="6077919at2759"/>
<keyword evidence="1" id="KW-0863">Zinc-finger</keyword>
<feature type="region of interest" description="Disordered" evidence="2">
    <location>
        <begin position="1"/>
        <end position="29"/>
    </location>
</feature>
<keyword evidence="1" id="KW-0862">Zinc</keyword>
<dbReference type="SUPFAM" id="SSF57667">
    <property type="entry name" value="beta-beta-alpha zinc fingers"/>
    <property type="match status" value="1"/>
</dbReference>
<dbReference type="HOGENOM" id="CLU_792392_0_0_1"/>
<dbReference type="EMBL" id="GL629765">
    <property type="protein sequence ID" value="EFX04396.1"/>
    <property type="molecule type" value="Genomic_DNA"/>
</dbReference>
<dbReference type="Proteomes" id="UP000007796">
    <property type="component" value="Unassembled WGS sequence"/>
</dbReference>
<dbReference type="GeneID" id="25974190"/>
<evidence type="ECO:0000256" key="2">
    <source>
        <dbReference type="SAM" id="MobiDB-lite"/>
    </source>
</evidence>
<organism evidence="5">
    <name type="scientific">Grosmannia clavigera (strain kw1407 / UAMH 11150)</name>
    <name type="common">Blue stain fungus</name>
    <name type="synonym">Graphiocladiella clavigera</name>
    <dbReference type="NCBI Taxonomy" id="655863"/>
    <lineage>
        <taxon>Eukaryota</taxon>
        <taxon>Fungi</taxon>
        <taxon>Dikarya</taxon>
        <taxon>Ascomycota</taxon>
        <taxon>Pezizomycotina</taxon>
        <taxon>Sordariomycetes</taxon>
        <taxon>Sordariomycetidae</taxon>
        <taxon>Ophiostomatales</taxon>
        <taxon>Ophiostomataceae</taxon>
        <taxon>Leptographium</taxon>
    </lineage>
</organism>
<dbReference type="PROSITE" id="PS00028">
    <property type="entry name" value="ZINC_FINGER_C2H2_1"/>
    <property type="match status" value="1"/>
</dbReference>
<dbReference type="InParanoid" id="F0XC04"/>
<feature type="compositionally biased region" description="Basic and acidic residues" evidence="2">
    <location>
        <begin position="1"/>
        <end position="10"/>
    </location>
</feature>
<accession>F0XC04</accession>
<evidence type="ECO:0000313" key="4">
    <source>
        <dbReference type="EMBL" id="EFX04396.1"/>
    </source>
</evidence>
<dbReference type="STRING" id="655863.F0XC04"/>
<dbReference type="InterPro" id="IPR013087">
    <property type="entry name" value="Znf_C2H2_type"/>
</dbReference>
<sequence length="350" mass="39001">MGGGDRRHTISDTQDGSIPGGVDSGSRDNGRTKAFVCEIPQHECKKQFSTKAELKACTNSAKKWPRADNFRGHLINVHKLKKDVDLNYHFVPERHDMKHQKRHDRPYGCTAPNCNKVFGSKNDWKRHERGQHFKLETWKCQEKVETTSNGSAASDEAGNKASNDASGKPKLCDRRFYLCEEFMSHLEEHHGICEARKREEKAKCCLSGGKHDQHWSFWCGFCKTKIPGPSDRDNALRGSLSGPGKKHNKKRGADEGAESKSKGGEMAKDFDAFLRWRSDHIDAHFVGRGENNKQDISKWVHMDAAGRLGNQAAGSSSSAAQKRGYERAAGGSRGGRLPFKKRKTAVNPGG</sequence>
<dbReference type="Gene3D" id="3.30.160.60">
    <property type="entry name" value="Classic Zinc Finger"/>
    <property type="match status" value="1"/>
</dbReference>